<feature type="transmembrane region" description="Helical" evidence="1">
    <location>
        <begin position="46"/>
        <end position="66"/>
    </location>
</feature>
<gene>
    <name evidence="2" type="ORF">GBAR_LOCUS15295</name>
</gene>
<dbReference type="Proteomes" id="UP001174909">
    <property type="component" value="Unassembled WGS sequence"/>
</dbReference>
<proteinExistence type="predicted"/>
<feature type="transmembrane region" description="Helical" evidence="1">
    <location>
        <begin position="78"/>
        <end position="99"/>
    </location>
</feature>
<evidence type="ECO:0000313" key="2">
    <source>
        <dbReference type="EMBL" id="CAI8026647.1"/>
    </source>
</evidence>
<dbReference type="EMBL" id="CASHTH010002225">
    <property type="protein sequence ID" value="CAI8026647.1"/>
    <property type="molecule type" value="Genomic_DNA"/>
</dbReference>
<dbReference type="AlphaFoldDB" id="A0AA35SCK5"/>
<keyword evidence="3" id="KW-1185">Reference proteome</keyword>
<keyword evidence="1" id="KW-0812">Transmembrane</keyword>
<comment type="caution">
    <text evidence="2">The sequence shown here is derived from an EMBL/GenBank/DDBJ whole genome shotgun (WGS) entry which is preliminary data.</text>
</comment>
<reference evidence="2" key="1">
    <citation type="submission" date="2023-03" db="EMBL/GenBank/DDBJ databases">
        <authorList>
            <person name="Steffen K."/>
            <person name="Cardenas P."/>
        </authorList>
    </citation>
    <scope>NUCLEOTIDE SEQUENCE</scope>
</reference>
<organism evidence="2 3">
    <name type="scientific">Geodia barretti</name>
    <name type="common">Barrett's horny sponge</name>
    <dbReference type="NCBI Taxonomy" id="519541"/>
    <lineage>
        <taxon>Eukaryota</taxon>
        <taxon>Metazoa</taxon>
        <taxon>Porifera</taxon>
        <taxon>Demospongiae</taxon>
        <taxon>Heteroscleromorpha</taxon>
        <taxon>Tetractinellida</taxon>
        <taxon>Astrophorina</taxon>
        <taxon>Geodiidae</taxon>
        <taxon>Geodia</taxon>
    </lineage>
</organism>
<keyword evidence="1" id="KW-0472">Membrane</keyword>
<evidence type="ECO:0000313" key="3">
    <source>
        <dbReference type="Proteomes" id="UP001174909"/>
    </source>
</evidence>
<sequence length="121" mass="13206">MASTGYIFYTRNCGGYVLAAVKDTMLIVSLITIPNESCDEDVVEDLLLAVKITGGVAVLVSLFHHLKFHFDDVYKHMLIYGAHLLPQLLSLAVLIYSLAHPCNVKATSCSTDIIANNSCEC</sequence>
<name>A0AA35SCK5_GEOBA</name>
<evidence type="ECO:0000256" key="1">
    <source>
        <dbReference type="SAM" id="Phobius"/>
    </source>
</evidence>
<accession>A0AA35SCK5</accession>
<keyword evidence="1" id="KW-1133">Transmembrane helix</keyword>
<protein>
    <submittedName>
        <fullName evidence="2">Uncharacterized protein</fullName>
    </submittedName>
</protein>